<dbReference type="PROSITE" id="PS01056">
    <property type="entry name" value="DNA_LIGASE_N2"/>
    <property type="match status" value="1"/>
</dbReference>
<dbReference type="InterPro" id="IPR010994">
    <property type="entry name" value="RuvA_2-like"/>
</dbReference>
<evidence type="ECO:0000256" key="11">
    <source>
        <dbReference type="ARBA" id="ARBA00034005"/>
    </source>
</evidence>
<comment type="caution">
    <text evidence="12">Lacks conserved residue(s) required for the propagation of feature annotation.</text>
</comment>
<accession>A0ABQ4QN62</accession>
<keyword evidence="4 12" id="KW-0479">Metal-binding</keyword>
<dbReference type="Gene3D" id="1.10.150.20">
    <property type="entry name" value="5' to 3' exonuclease, C-terminal subdomain"/>
    <property type="match status" value="3"/>
</dbReference>
<dbReference type="InterPro" id="IPR041663">
    <property type="entry name" value="DisA/LigA_HHH"/>
</dbReference>
<evidence type="ECO:0000313" key="16">
    <source>
        <dbReference type="EMBL" id="GJD46698.1"/>
    </source>
</evidence>
<dbReference type="InterPro" id="IPR001357">
    <property type="entry name" value="BRCT_dom"/>
</dbReference>
<feature type="binding site" evidence="12">
    <location>
        <position position="456"/>
    </location>
    <ligand>
        <name>Zn(2+)</name>
        <dbReference type="ChEBI" id="CHEBI:29105"/>
    </ligand>
</feature>
<gene>
    <name evidence="12 16" type="primary">ligA</name>
    <name evidence="16" type="ORF">AFCDBAGC_4581</name>
</gene>
<feature type="domain" description="BRCT" evidence="15">
    <location>
        <begin position="756"/>
        <end position="835"/>
    </location>
</feature>
<dbReference type="SMART" id="SM00278">
    <property type="entry name" value="HhH1"/>
    <property type="match status" value="2"/>
</dbReference>
<dbReference type="InterPro" id="IPR036420">
    <property type="entry name" value="BRCT_dom_sf"/>
</dbReference>
<dbReference type="PROSITE" id="PS01055">
    <property type="entry name" value="DNA_LIGASE_N1"/>
    <property type="match status" value="1"/>
</dbReference>
<organism evidence="16 17">
    <name type="scientific">Methylobacterium cerastii</name>
    <dbReference type="NCBI Taxonomy" id="932741"/>
    <lineage>
        <taxon>Bacteria</taxon>
        <taxon>Pseudomonadati</taxon>
        <taxon>Pseudomonadota</taxon>
        <taxon>Alphaproteobacteria</taxon>
        <taxon>Hyphomicrobiales</taxon>
        <taxon>Methylobacteriaceae</taxon>
        <taxon>Methylobacterium</taxon>
    </lineage>
</organism>
<dbReference type="SMART" id="SM00292">
    <property type="entry name" value="BRCT"/>
    <property type="match status" value="1"/>
</dbReference>
<dbReference type="Pfam" id="PF03120">
    <property type="entry name" value="OB_DNA_ligase"/>
    <property type="match status" value="1"/>
</dbReference>
<dbReference type="Gene3D" id="3.30.470.30">
    <property type="entry name" value="DNA ligase/mRNA capping enzyme"/>
    <property type="match status" value="1"/>
</dbReference>
<dbReference type="Pfam" id="PF03119">
    <property type="entry name" value="DNA_ligase_ZBD"/>
    <property type="match status" value="1"/>
</dbReference>
<feature type="binding site" evidence="12">
    <location>
        <position position="348"/>
    </location>
    <ligand>
        <name>NAD(+)</name>
        <dbReference type="ChEBI" id="CHEBI:57540"/>
    </ligand>
</feature>
<dbReference type="InterPro" id="IPR004150">
    <property type="entry name" value="NAD_DNA_ligase_OB"/>
</dbReference>
<dbReference type="GO" id="GO:0016874">
    <property type="term" value="F:ligase activity"/>
    <property type="evidence" value="ECO:0007669"/>
    <property type="project" value="UniProtKB-KW"/>
</dbReference>
<evidence type="ECO:0000256" key="5">
    <source>
        <dbReference type="ARBA" id="ARBA00022763"/>
    </source>
</evidence>
<dbReference type="Pfam" id="PF12826">
    <property type="entry name" value="HHH_2"/>
    <property type="match status" value="1"/>
</dbReference>
<keyword evidence="9 12" id="KW-0234">DNA repair</keyword>
<dbReference type="PANTHER" id="PTHR23389">
    <property type="entry name" value="CHROMOSOME TRANSMISSION FIDELITY FACTOR 18"/>
    <property type="match status" value="1"/>
</dbReference>
<comment type="cofactor">
    <cofactor evidence="12">
        <name>Mg(2+)</name>
        <dbReference type="ChEBI" id="CHEBI:18420"/>
    </cofactor>
    <cofactor evidence="12">
        <name>Mn(2+)</name>
        <dbReference type="ChEBI" id="CHEBI:29035"/>
    </cofactor>
</comment>
<dbReference type="InterPro" id="IPR003583">
    <property type="entry name" value="Hlx-hairpin-Hlx_DNA-bd_motif"/>
</dbReference>
<keyword evidence="5 12" id="KW-0227">DNA damage</keyword>
<comment type="caution">
    <text evidence="16">The sequence shown here is derived from an EMBL/GenBank/DDBJ whole genome shotgun (WGS) entry which is preliminary data.</text>
</comment>
<comment type="function">
    <text evidence="1 12">DNA ligase that catalyzes the formation of phosphodiester linkages between 5'-phosphoryl and 3'-hydroxyl groups in double-stranded DNA using NAD as a coenzyme and as the energy source for the reaction. It is essential for DNA replication and repair of damaged DNA.</text>
</comment>
<evidence type="ECO:0000256" key="7">
    <source>
        <dbReference type="ARBA" id="ARBA00022842"/>
    </source>
</evidence>
<evidence type="ECO:0000256" key="1">
    <source>
        <dbReference type="ARBA" id="ARBA00004067"/>
    </source>
</evidence>
<dbReference type="Pfam" id="PF01653">
    <property type="entry name" value="DNA_ligase_aden"/>
    <property type="match status" value="1"/>
</dbReference>
<dbReference type="EC" id="6.5.1.2" evidence="12 13"/>
<keyword evidence="8 12" id="KW-0520">NAD</keyword>
<dbReference type="Gene3D" id="3.40.50.10190">
    <property type="entry name" value="BRCT domain"/>
    <property type="match status" value="1"/>
</dbReference>
<proteinExistence type="inferred from homology"/>
<dbReference type="HAMAP" id="MF_01588">
    <property type="entry name" value="DNA_ligase_A"/>
    <property type="match status" value="1"/>
</dbReference>
<evidence type="ECO:0000256" key="14">
    <source>
        <dbReference type="SAM" id="MobiDB-lite"/>
    </source>
</evidence>
<dbReference type="InterPro" id="IPR013840">
    <property type="entry name" value="DNAligase_N"/>
</dbReference>
<dbReference type="Gene3D" id="6.20.10.30">
    <property type="match status" value="1"/>
</dbReference>
<dbReference type="SUPFAM" id="SSF56091">
    <property type="entry name" value="DNA ligase/mRNA capping enzyme, catalytic domain"/>
    <property type="match status" value="1"/>
</dbReference>
<reference evidence="16 17" key="1">
    <citation type="journal article" date="2021" name="Front. Microbiol.">
        <title>Comprehensive Comparative Genomics and Phenotyping of Methylobacterium Species.</title>
        <authorList>
            <person name="Alessa O."/>
            <person name="Ogura Y."/>
            <person name="Fujitani Y."/>
            <person name="Takami H."/>
            <person name="Hayashi T."/>
            <person name="Sahin N."/>
            <person name="Tani A."/>
        </authorList>
    </citation>
    <scope>NUCLEOTIDE SEQUENCE [LARGE SCALE GENOMIC DNA]</scope>
    <source>
        <strain evidence="16 17">DSM 23679</strain>
    </source>
</reference>
<keyword evidence="7 12" id="KW-0460">Magnesium</keyword>
<dbReference type="SUPFAM" id="SSF47781">
    <property type="entry name" value="RuvA domain 2-like"/>
    <property type="match status" value="1"/>
</dbReference>
<dbReference type="Pfam" id="PF00533">
    <property type="entry name" value="BRCT"/>
    <property type="match status" value="1"/>
</dbReference>
<dbReference type="NCBIfam" id="TIGR00575">
    <property type="entry name" value="dnlj"/>
    <property type="match status" value="1"/>
</dbReference>
<evidence type="ECO:0000256" key="6">
    <source>
        <dbReference type="ARBA" id="ARBA00022833"/>
    </source>
</evidence>
<dbReference type="SMART" id="SM00532">
    <property type="entry name" value="LIGANc"/>
    <property type="match status" value="1"/>
</dbReference>
<feature type="binding site" evidence="12">
    <location>
        <position position="483"/>
    </location>
    <ligand>
        <name>Zn(2+)</name>
        <dbReference type="ChEBI" id="CHEBI:29105"/>
    </ligand>
</feature>
<evidence type="ECO:0000256" key="10">
    <source>
        <dbReference type="ARBA" id="ARBA00023211"/>
    </source>
</evidence>
<feature type="binding site" evidence="12">
    <location>
        <position position="171"/>
    </location>
    <ligand>
        <name>NAD(+)</name>
        <dbReference type="ChEBI" id="CHEBI:57540"/>
    </ligand>
</feature>
<dbReference type="InterPro" id="IPR001679">
    <property type="entry name" value="DNA_ligase"/>
</dbReference>
<dbReference type="InterPro" id="IPR033136">
    <property type="entry name" value="DNA_ligase_CS"/>
</dbReference>
<feature type="binding site" evidence="12">
    <location>
        <position position="453"/>
    </location>
    <ligand>
        <name>Zn(2+)</name>
        <dbReference type="ChEBI" id="CHEBI:29105"/>
    </ligand>
</feature>
<evidence type="ECO:0000256" key="9">
    <source>
        <dbReference type="ARBA" id="ARBA00023204"/>
    </source>
</evidence>
<dbReference type="NCBIfam" id="NF005932">
    <property type="entry name" value="PRK07956.1"/>
    <property type="match status" value="1"/>
</dbReference>
<feature type="binding site" evidence="12">
    <location>
        <position position="208"/>
    </location>
    <ligand>
        <name>NAD(+)</name>
        <dbReference type="ChEBI" id="CHEBI:57540"/>
    </ligand>
</feature>
<evidence type="ECO:0000256" key="8">
    <source>
        <dbReference type="ARBA" id="ARBA00023027"/>
    </source>
</evidence>
<feature type="binding site" evidence="12">
    <location>
        <begin position="115"/>
        <end position="116"/>
    </location>
    <ligand>
        <name>NAD(+)</name>
        <dbReference type="ChEBI" id="CHEBI:57540"/>
    </ligand>
</feature>
<feature type="region of interest" description="Disordered" evidence="14">
    <location>
        <begin position="548"/>
        <end position="567"/>
    </location>
</feature>
<dbReference type="InterPro" id="IPR012340">
    <property type="entry name" value="NA-bd_OB-fold"/>
</dbReference>
<evidence type="ECO:0000256" key="2">
    <source>
        <dbReference type="ARBA" id="ARBA00022598"/>
    </source>
</evidence>
<evidence type="ECO:0000259" key="15">
    <source>
        <dbReference type="PROSITE" id="PS50172"/>
    </source>
</evidence>
<evidence type="ECO:0000256" key="3">
    <source>
        <dbReference type="ARBA" id="ARBA00022705"/>
    </source>
</evidence>
<feature type="binding site" evidence="12">
    <location>
        <position position="324"/>
    </location>
    <ligand>
        <name>NAD(+)</name>
        <dbReference type="ChEBI" id="CHEBI:57540"/>
    </ligand>
</feature>
<dbReference type="EMBL" id="BPQG01000086">
    <property type="protein sequence ID" value="GJD46698.1"/>
    <property type="molecule type" value="Genomic_DNA"/>
</dbReference>
<comment type="similarity">
    <text evidence="12">Belongs to the NAD-dependent DNA ligase family. LigA subfamily.</text>
</comment>
<dbReference type="PANTHER" id="PTHR23389:SF9">
    <property type="entry name" value="DNA LIGASE"/>
    <property type="match status" value="1"/>
</dbReference>
<keyword evidence="6 12" id="KW-0862">Zinc</keyword>
<keyword evidence="10 12" id="KW-0464">Manganese</keyword>
<dbReference type="InterPro" id="IPR013839">
    <property type="entry name" value="DNAligase_adenylation"/>
</dbReference>
<dbReference type="SUPFAM" id="SSF52113">
    <property type="entry name" value="BRCT domain"/>
    <property type="match status" value="1"/>
</dbReference>
<feature type="compositionally biased region" description="Polar residues" evidence="14">
    <location>
        <begin position="1"/>
        <end position="10"/>
    </location>
</feature>
<dbReference type="InterPro" id="IPR004149">
    <property type="entry name" value="Znf_DNAligase_C4"/>
</dbReference>
<name>A0ABQ4QN62_9HYPH</name>
<evidence type="ECO:0000256" key="12">
    <source>
        <dbReference type="HAMAP-Rule" id="MF_01588"/>
    </source>
</evidence>
<dbReference type="PROSITE" id="PS50172">
    <property type="entry name" value="BRCT"/>
    <property type="match status" value="1"/>
</dbReference>
<evidence type="ECO:0000256" key="13">
    <source>
        <dbReference type="RuleBase" id="RU000618"/>
    </source>
</evidence>
<feature type="region of interest" description="Disordered" evidence="14">
    <location>
        <begin position="1"/>
        <end position="39"/>
    </location>
</feature>
<dbReference type="SUPFAM" id="SSF50249">
    <property type="entry name" value="Nucleic acid-binding proteins"/>
    <property type="match status" value="1"/>
</dbReference>
<dbReference type="Gene3D" id="2.40.50.140">
    <property type="entry name" value="Nucleic acid-binding proteins"/>
    <property type="match status" value="1"/>
</dbReference>
<dbReference type="PIRSF" id="PIRSF001604">
    <property type="entry name" value="LigA"/>
    <property type="match status" value="1"/>
</dbReference>
<feature type="binding site" evidence="12">
    <location>
        <position position="148"/>
    </location>
    <ligand>
        <name>NAD(+)</name>
        <dbReference type="ChEBI" id="CHEBI:57540"/>
    </ligand>
</feature>
<dbReference type="Gene3D" id="1.10.287.610">
    <property type="entry name" value="Helix hairpin bin"/>
    <property type="match status" value="1"/>
</dbReference>
<dbReference type="InterPro" id="IPR018239">
    <property type="entry name" value="DNA_ligase_AS"/>
</dbReference>
<keyword evidence="17" id="KW-1185">Reference proteome</keyword>
<comment type="catalytic activity">
    <reaction evidence="11 12 13">
        <text>NAD(+) + (deoxyribonucleotide)n-3'-hydroxyl + 5'-phospho-(deoxyribonucleotide)m = (deoxyribonucleotide)n+m + AMP + beta-nicotinamide D-nucleotide.</text>
        <dbReference type="EC" id="6.5.1.2"/>
    </reaction>
</comment>
<dbReference type="Proteomes" id="UP001055117">
    <property type="component" value="Unassembled WGS sequence"/>
</dbReference>
<evidence type="ECO:0000313" key="17">
    <source>
        <dbReference type="Proteomes" id="UP001055117"/>
    </source>
</evidence>
<feature type="compositionally biased region" description="Basic and acidic residues" evidence="14">
    <location>
        <begin position="11"/>
        <end position="25"/>
    </location>
</feature>
<dbReference type="RefSeq" id="WP_147830472.1">
    <property type="nucleotide sequence ID" value="NZ_BPQG01000086.1"/>
</dbReference>
<keyword evidence="2 12" id="KW-0436">Ligase</keyword>
<evidence type="ECO:0000256" key="4">
    <source>
        <dbReference type="ARBA" id="ARBA00022723"/>
    </source>
</evidence>
<sequence>MPKPNSATTKSDAEKSDAEKFDARKSNAPSPTLTADAARARHAALSAEIAEADRLYHQEDAPEISDAAYDALRRELETLEAQVPDLAGTGLASTAVGAKPSEKFAKVRHAVPMLSLGNAFADEEVEEFVARVRRFLNRPEAPLAFTAEPKIDGLSLSLRYEDGRLVTAATRGDGETGENVTANARTVEDIPQALAGSGWPAICEVRGEVYLSHADFAAINARQEAAGKPLFANPRNAAAGSLRQLDPGITAARPLKFFAYAWGEVEPPFEGTQSGVMALFRAWGLPVNPLTVTCADAAGMIAHYRTIEADRPTLGYDIDGVVYKVDDLALQKRLGFVSRSPRWALAHKFAAQEAFTVVEGIDINVGRSGSLNPLARLRPVTVGGVVVSNATLHNEGYVKGVGGDGEPIRDGRDIRVGDTVVVLRAGDVIPKVMDVVLDKRPADARPFVFPETCPACGSKAVREINPRTGKPDAVRRCTGGLICPAQGVERLKHFVSRNGFDLEGFGQTYIEVLFEAGLVRQPADLFTLEFEPLKVAIVARREALSAERRAEGAPAPKKPTKKKGEEEDKAIHNLLAAVTERRRLPMNRFLFALGIPDIGESTAKALAKRFSDFSALKQALRAAADAQAGPDWIEFSAVPRIGPTTRDRLLEAGLPAEAGDTDEGEAAPTEAGKIRFSTSQRASLLAHYGSLDAVRAAIARAAEQRPGDAYRVFADDGEIGPVATDSLIAFFSEPHNDAAVSALLKEVQVAPMEASASTAAFSGKTVVFTGTLEKMTRNEAKATAERLGAKVSGSVSAKTDLVVAGPGAGSKLKDAEKHGVRVVSEDEWLAMVAAA</sequence>
<protein>
    <recommendedName>
        <fullName evidence="12 13">DNA ligase</fullName>
        <ecNumber evidence="12 13">6.5.1.2</ecNumber>
    </recommendedName>
    <alternativeName>
        <fullName evidence="12">Polydeoxyribonucleotide synthase [NAD(+)]</fullName>
    </alternativeName>
</protein>
<dbReference type="CDD" id="cd17748">
    <property type="entry name" value="BRCT_DNA_ligase_like"/>
    <property type="match status" value="1"/>
</dbReference>
<feature type="binding site" evidence="12">
    <location>
        <begin position="66"/>
        <end position="70"/>
    </location>
    <ligand>
        <name>NAD(+)</name>
        <dbReference type="ChEBI" id="CHEBI:57540"/>
    </ligand>
</feature>
<dbReference type="CDD" id="cd00114">
    <property type="entry name" value="LIGANc"/>
    <property type="match status" value="1"/>
</dbReference>
<keyword evidence="3 12" id="KW-0235">DNA replication</keyword>
<feature type="active site" description="N6-AMP-lysine intermediate" evidence="12">
    <location>
        <position position="150"/>
    </location>
</feature>